<reference evidence="1" key="1">
    <citation type="journal article" date="2022" name="Int. J. Syst. Evol. Microbiol.">
        <title>Prevotella lacticifex sp. nov., isolated from the rumen of cows.</title>
        <authorList>
            <person name="Shinkai T."/>
            <person name="Ikeyama N."/>
            <person name="Kumagai M."/>
            <person name="Ohmori H."/>
            <person name="Sakamoto M."/>
            <person name="Ohkuma M."/>
            <person name="Mitsumori M."/>
        </authorList>
    </citation>
    <scope>NUCLEOTIDE SEQUENCE</scope>
    <source>
        <strain evidence="1">R5076</strain>
    </source>
</reference>
<dbReference type="GeneID" id="72466208"/>
<gene>
    <name evidence="1" type="ORF">PRLR5076_26000</name>
</gene>
<comment type="caution">
    <text evidence="1">The sequence shown here is derived from an EMBL/GenBank/DDBJ whole genome shotgun (WGS) entry which is preliminary data.</text>
</comment>
<dbReference type="RefSeq" id="WP_223924953.1">
    <property type="nucleotide sequence ID" value="NZ_BPTU01000002.1"/>
</dbReference>
<evidence type="ECO:0000313" key="1">
    <source>
        <dbReference type="EMBL" id="GJG59749.1"/>
    </source>
</evidence>
<proteinExistence type="predicted"/>
<evidence type="ECO:0000313" key="2">
    <source>
        <dbReference type="Proteomes" id="UP000825483"/>
    </source>
</evidence>
<organism evidence="1 2">
    <name type="scientific">Prevotella lacticifex</name>
    <dbReference type="NCBI Taxonomy" id="2854755"/>
    <lineage>
        <taxon>Bacteria</taxon>
        <taxon>Pseudomonadati</taxon>
        <taxon>Bacteroidota</taxon>
        <taxon>Bacteroidia</taxon>
        <taxon>Bacteroidales</taxon>
        <taxon>Prevotellaceae</taxon>
        <taxon>Prevotella</taxon>
    </lineage>
</organism>
<keyword evidence="2" id="KW-1185">Reference proteome</keyword>
<protein>
    <submittedName>
        <fullName evidence="1">Uncharacterized protein</fullName>
    </submittedName>
</protein>
<dbReference type="AlphaFoldDB" id="A0A9R1CYE4"/>
<dbReference type="EMBL" id="BPUB01000002">
    <property type="protein sequence ID" value="GJG59749.1"/>
    <property type="molecule type" value="Genomic_DNA"/>
</dbReference>
<dbReference type="Proteomes" id="UP000825483">
    <property type="component" value="Unassembled WGS sequence"/>
</dbReference>
<name>A0A9R1CYE4_9BACT</name>
<sequence length="80" mass="9503">MTINDDILRYIKDADFIRFVFEGTPSQLNYWRGYIARRPEEKDAVLRSKYLLLHLDEMECQFSDAEIDGLKKRIQTSLSD</sequence>
<accession>A0A9R1CYE4</accession>